<keyword evidence="1" id="KW-0472">Membrane</keyword>
<keyword evidence="1" id="KW-1133">Transmembrane helix</keyword>
<evidence type="ECO:0000313" key="2">
    <source>
        <dbReference type="EMBL" id="AUO19616.1"/>
    </source>
</evidence>
<gene>
    <name evidence="2" type="ORF">B9O19_01455</name>
</gene>
<reference evidence="2 3" key="1">
    <citation type="submission" date="2017-04" db="EMBL/GenBank/DDBJ databases">
        <title>Monoglobus pectinilyticus 14 draft genome.</title>
        <authorList>
            <person name="Kim C."/>
            <person name="Rosendale D.I."/>
            <person name="Kelly W.J."/>
            <person name="Tannock G.W."/>
            <person name="Patchett M.L."/>
            <person name="Jordens J.Z."/>
        </authorList>
    </citation>
    <scope>NUCLEOTIDE SEQUENCE [LARGE SCALE GENOMIC DNA]</scope>
    <source>
        <strain evidence="2 3">14</strain>
    </source>
</reference>
<organism evidence="2 3">
    <name type="scientific">Monoglobus pectinilyticus</name>
    <dbReference type="NCBI Taxonomy" id="1981510"/>
    <lineage>
        <taxon>Bacteria</taxon>
        <taxon>Bacillati</taxon>
        <taxon>Bacillota</taxon>
        <taxon>Clostridia</taxon>
        <taxon>Monoglobales</taxon>
        <taxon>Monoglobaceae</taxon>
        <taxon>Monoglobus</taxon>
    </lineage>
</organism>
<proteinExistence type="predicted"/>
<dbReference type="AlphaFoldDB" id="A0A2K9P303"/>
<sequence>MTLEFIDTKVCAVLSAMLVMCILISCGNNSIVGIWEPNGSGYEMEFYDDGTMSSKHETGKYETIDNHLRILDMGFMGHVLSYDYEINGDTLILINDSGIRREYTKKK</sequence>
<evidence type="ECO:0000313" key="3">
    <source>
        <dbReference type="Proteomes" id="UP000235589"/>
    </source>
</evidence>
<evidence type="ECO:0008006" key="4">
    <source>
        <dbReference type="Google" id="ProtNLM"/>
    </source>
</evidence>
<feature type="transmembrane region" description="Helical" evidence="1">
    <location>
        <begin position="12"/>
        <end position="35"/>
    </location>
</feature>
<name>A0A2K9P303_9FIRM</name>
<protein>
    <recommendedName>
        <fullName evidence="4">DUF5640 domain-containing protein</fullName>
    </recommendedName>
</protein>
<dbReference type="EMBL" id="CP020991">
    <property type="protein sequence ID" value="AUO19616.1"/>
    <property type="molecule type" value="Genomic_DNA"/>
</dbReference>
<keyword evidence="3" id="KW-1185">Reference proteome</keyword>
<keyword evidence="1" id="KW-0812">Transmembrane</keyword>
<accession>A0A2K9P303</accession>
<evidence type="ECO:0000256" key="1">
    <source>
        <dbReference type="SAM" id="Phobius"/>
    </source>
</evidence>
<dbReference type="KEGG" id="mpec:B9O19_01455"/>
<dbReference type="Proteomes" id="UP000235589">
    <property type="component" value="Chromosome"/>
</dbReference>